<evidence type="ECO:0000259" key="8">
    <source>
        <dbReference type="Pfam" id="PF02770"/>
    </source>
</evidence>
<dbReference type="PANTHER" id="PTHR43884:SF40">
    <property type="entry name" value="ACYL-COA DEHYDROGENASE"/>
    <property type="match status" value="1"/>
</dbReference>
<organism evidence="10 11">
    <name type="scientific">Futiania mangrovi</name>
    <dbReference type="NCBI Taxonomy" id="2959716"/>
    <lineage>
        <taxon>Bacteria</taxon>
        <taxon>Pseudomonadati</taxon>
        <taxon>Pseudomonadota</taxon>
        <taxon>Alphaproteobacteria</taxon>
        <taxon>Futianiales</taxon>
        <taxon>Futianiaceae</taxon>
        <taxon>Futiania</taxon>
    </lineage>
</organism>
<keyword evidence="4 6" id="KW-0274">FAD</keyword>
<dbReference type="GO" id="GO:0050660">
    <property type="term" value="F:flavin adenine dinucleotide binding"/>
    <property type="evidence" value="ECO:0007669"/>
    <property type="project" value="InterPro"/>
</dbReference>
<dbReference type="InterPro" id="IPR013786">
    <property type="entry name" value="AcylCoA_DH/ox_N"/>
</dbReference>
<dbReference type="InterPro" id="IPR006089">
    <property type="entry name" value="Acyl-CoA_DH_CS"/>
</dbReference>
<dbReference type="PIRSF" id="PIRSF016578">
    <property type="entry name" value="HsaA"/>
    <property type="match status" value="1"/>
</dbReference>
<dbReference type="InterPro" id="IPR046373">
    <property type="entry name" value="Acyl-CoA_Oxase/DH_mid-dom_sf"/>
</dbReference>
<dbReference type="Gene3D" id="1.20.140.10">
    <property type="entry name" value="Butyryl-CoA Dehydrogenase, subunit A, domain 3"/>
    <property type="match status" value="1"/>
</dbReference>
<sequence>MDLTPDQRALRDSVDRFIRAEIAPRISAMEKAREVPREVMERCAELGLVGATLPEEAGGLGLGFRDLSVLMETVGYHWHSLRSLLNVANMVAALIHENATAEQRERFLAPALSGKARVFVAITEPNHGSDVNSIELRAQDRRDHFRLNGRKLWITNGGGDFGIVLARVTDPAGGRGKLTTFLVDPKESAFEVRRVDTMILRATQTTELTFDDTIVPRANVLGEVGGGLRNILTTLAHGRVSVASGAVGAAQAALDITTEYARTRRQFGRLIGEQQLVQGHLAEMVALTRAARWLVYDAAVRLDRGETARLETSLAKRQATEWAHRVAHLALQLHGGIGYSEDLPIERIFRDTRGGTIPEGTSEIQSLVIGRELLGLDAFNAAKP</sequence>
<dbReference type="InterPro" id="IPR009075">
    <property type="entry name" value="AcylCo_DH/oxidase_C"/>
</dbReference>
<evidence type="ECO:0000256" key="6">
    <source>
        <dbReference type="RuleBase" id="RU362125"/>
    </source>
</evidence>
<name>A0A9J6PEK7_9PROT</name>
<dbReference type="FunFam" id="1.20.140.10:FF:000001">
    <property type="entry name" value="Acyl-CoA dehydrogenase"/>
    <property type="match status" value="1"/>
</dbReference>
<evidence type="ECO:0000256" key="5">
    <source>
        <dbReference type="ARBA" id="ARBA00023002"/>
    </source>
</evidence>
<protein>
    <submittedName>
        <fullName evidence="10">Acyl-CoA dehydrogenase family protein</fullName>
    </submittedName>
</protein>
<dbReference type="Gene3D" id="1.10.540.10">
    <property type="entry name" value="Acyl-CoA dehydrogenase/oxidase, N-terminal domain"/>
    <property type="match status" value="1"/>
</dbReference>
<comment type="cofactor">
    <cofactor evidence="1 6">
        <name>FAD</name>
        <dbReference type="ChEBI" id="CHEBI:57692"/>
    </cofactor>
</comment>
<comment type="caution">
    <text evidence="10">The sequence shown here is derived from an EMBL/GenBank/DDBJ whole genome shotgun (WGS) entry which is preliminary data.</text>
</comment>
<dbReference type="RefSeq" id="WP_269332231.1">
    <property type="nucleotide sequence ID" value="NZ_JAMZFT010000002.1"/>
</dbReference>
<dbReference type="EMBL" id="JAMZFT010000002">
    <property type="protein sequence ID" value="MCP1336264.1"/>
    <property type="molecule type" value="Genomic_DNA"/>
</dbReference>
<evidence type="ECO:0000256" key="4">
    <source>
        <dbReference type="ARBA" id="ARBA00022827"/>
    </source>
</evidence>
<dbReference type="InterPro" id="IPR006091">
    <property type="entry name" value="Acyl-CoA_Oxase/DH_mid-dom"/>
</dbReference>
<dbReference type="Proteomes" id="UP001055804">
    <property type="component" value="Unassembled WGS sequence"/>
</dbReference>
<evidence type="ECO:0000256" key="3">
    <source>
        <dbReference type="ARBA" id="ARBA00022630"/>
    </source>
</evidence>
<gene>
    <name evidence="10" type="ORF">NJQ99_07595</name>
</gene>
<evidence type="ECO:0000313" key="11">
    <source>
        <dbReference type="Proteomes" id="UP001055804"/>
    </source>
</evidence>
<dbReference type="GO" id="GO:0003995">
    <property type="term" value="F:acyl-CoA dehydrogenase activity"/>
    <property type="evidence" value="ECO:0007669"/>
    <property type="project" value="InterPro"/>
</dbReference>
<dbReference type="InterPro" id="IPR009100">
    <property type="entry name" value="AcylCoA_DH/oxidase_NM_dom_sf"/>
</dbReference>
<keyword evidence="11" id="KW-1185">Reference proteome</keyword>
<feature type="domain" description="Acyl-CoA dehydrogenase/oxidase C-terminal" evidence="7">
    <location>
        <begin position="225"/>
        <end position="373"/>
    </location>
</feature>
<dbReference type="Pfam" id="PF02771">
    <property type="entry name" value="Acyl-CoA_dh_N"/>
    <property type="match status" value="1"/>
</dbReference>
<dbReference type="AlphaFoldDB" id="A0A9J6PEK7"/>
<dbReference type="InterPro" id="IPR036250">
    <property type="entry name" value="AcylCo_DH-like_C"/>
</dbReference>
<evidence type="ECO:0000259" key="9">
    <source>
        <dbReference type="Pfam" id="PF02771"/>
    </source>
</evidence>
<dbReference type="Gene3D" id="2.40.110.10">
    <property type="entry name" value="Butyryl-CoA Dehydrogenase, subunit A, domain 2"/>
    <property type="match status" value="1"/>
</dbReference>
<dbReference type="InterPro" id="IPR037069">
    <property type="entry name" value="AcylCoA_DH/ox_N_sf"/>
</dbReference>
<evidence type="ECO:0000259" key="7">
    <source>
        <dbReference type="Pfam" id="PF00441"/>
    </source>
</evidence>
<proteinExistence type="inferred from homology"/>
<comment type="similarity">
    <text evidence="2 6">Belongs to the acyl-CoA dehydrogenase family.</text>
</comment>
<dbReference type="SUPFAM" id="SSF56645">
    <property type="entry name" value="Acyl-CoA dehydrogenase NM domain-like"/>
    <property type="match status" value="1"/>
</dbReference>
<accession>A0A9J6PEK7</accession>
<evidence type="ECO:0000256" key="2">
    <source>
        <dbReference type="ARBA" id="ARBA00009347"/>
    </source>
</evidence>
<dbReference type="SUPFAM" id="SSF47203">
    <property type="entry name" value="Acyl-CoA dehydrogenase C-terminal domain-like"/>
    <property type="match status" value="1"/>
</dbReference>
<dbReference type="PANTHER" id="PTHR43884">
    <property type="entry name" value="ACYL-COA DEHYDROGENASE"/>
    <property type="match status" value="1"/>
</dbReference>
<keyword evidence="3 6" id="KW-0285">Flavoprotein</keyword>
<dbReference type="PROSITE" id="PS00073">
    <property type="entry name" value="ACYL_COA_DH_2"/>
    <property type="match status" value="1"/>
</dbReference>
<reference evidence="10" key="1">
    <citation type="submission" date="2022-06" db="EMBL/GenBank/DDBJ databases">
        <title>Isolation and Genomics of Futiania mangrovii gen. nov., sp. nov., a Rare and Metabolically-versatile member in the Class Alphaproteobacteria.</title>
        <authorList>
            <person name="Liu L."/>
            <person name="Huang W.-C."/>
            <person name="Pan J."/>
            <person name="Li J."/>
            <person name="Huang Y."/>
            <person name="Du H."/>
            <person name="Liu Y."/>
            <person name="Li M."/>
        </authorList>
    </citation>
    <scope>NUCLEOTIDE SEQUENCE</scope>
    <source>
        <strain evidence="10">FT118</strain>
    </source>
</reference>
<dbReference type="Pfam" id="PF02770">
    <property type="entry name" value="Acyl-CoA_dh_M"/>
    <property type="match status" value="1"/>
</dbReference>
<dbReference type="Pfam" id="PF00441">
    <property type="entry name" value="Acyl-CoA_dh_1"/>
    <property type="match status" value="1"/>
</dbReference>
<evidence type="ECO:0000256" key="1">
    <source>
        <dbReference type="ARBA" id="ARBA00001974"/>
    </source>
</evidence>
<feature type="domain" description="Acyl-CoA oxidase/dehydrogenase middle" evidence="8">
    <location>
        <begin position="121"/>
        <end position="212"/>
    </location>
</feature>
<evidence type="ECO:0000313" key="10">
    <source>
        <dbReference type="EMBL" id="MCP1336264.1"/>
    </source>
</evidence>
<keyword evidence="5 6" id="KW-0560">Oxidoreductase</keyword>
<feature type="domain" description="Acyl-CoA dehydrogenase/oxidase N-terminal" evidence="9">
    <location>
        <begin position="4"/>
        <end position="115"/>
    </location>
</feature>